<dbReference type="InterPro" id="IPR013527">
    <property type="entry name" value="YicC-like_N"/>
</dbReference>
<feature type="domain" description="Endoribonuclease YicC-like N-terminal" evidence="6">
    <location>
        <begin position="20"/>
        <end position="173"/>
    </location>
</feature>
<dbReference type="GO" id="GO:0004521">
    <property type="term" value="F:RNA endonuclease activity"/>
    <property type="evidence" value="ECO:0007669"/>
    <property type="project" value="InterPro"/>
</dbReference>
<organism evidence="8 9">
    <name type="scientific">Bacillus thermotolerans</name>
    <name type="common">Quasibacillus thermotolerans</name>
    <dbReference type="NCBI Taxonomy" id="1221996"/>
    <lineage>
        <taxon>Bacteria</taxon>
        <taxon>Bacillati</taxon>
        <taxon>Bacillota</taxon>
        <taxon>Bacilli</taxon>
        <taxon>Bacillales</taxon>
        <taxon>Bacillaceae</taxon>
        <taxon>Bacillus</taxon>
    </lineage>
</organism>
<keyword evidence="3" id="KW-0255">Endonuclease</keyword>
<keyword evidence="2" id="KW-0540">Nuclease</keyword>
<reference evidence="8" key="1">
    <citation type="submission" date="2015-02" db="EMBL/GenBank/DDBJ databases">
        <title>Genome Assembly of Bacillaceae bacterium MTCC 8252.</title>
        <authorList>
            <person name="Verma A."/>
            <person name="Khatri I."/>
            <person name="Mual P."/>
            <person name="Subramanian S."/>
            <person name="Krishnamurthi S."/>
        </authorList>
    </citation>
    <scope>NUCLEOTIDE SEQUENCE [LARGE SCALE GENOMIC DNA]</scope>
    <source>
        <strain evidence="8">MTCC 8252</strain>
    </source>
</reference>
<dbReference type="InterPro" id="IPR005229">
    <property type="entry name" value="YicC/YloC-like"/>
</dbReference>
<dbReference type="Pfam" id="PF03755">
    <property type="entry name" value="YicC-like_N"/>
    <property type="match status" value="1"/>
</dbReference>
<dbReference type="STRING" id="1221996.QY95_00151"/>
<evidence type="ECO:0000256" key="1">
    <source>
        <dbReference type="ARBA" id="ARBA00001968"/>
    </source>
</evidence>
<proteinExistence type="inferred from homology"/>
<keyword evidence="4" id="KW-0378">Hydrolase</keyword>
<dbReference type="GO" id="GO:0016787">
    <property type="term" value="F:hydrolase activity"/>
    <property type="evidence" value="ECO:0007669"/>
    <property type="project" value="UniProtKB-KW"/>
</dbReference>
<evidence type="ECO:0000313" key="9">
    <source>
        <dbReference type="Proteomes" id="UP000031563"/>
    </source>
</evidence>
<evidence type="ECO:0000256" key="5">
    <source>
        <dbReference type="ARBA" id="ARBA00035648"/>
    </source>
</evidence>
<evidence type="ECO:0000259" key="7">
    <source>
        <dbReference type="Pfam" id="PF08340"/>
    </source>
</evidence>
<dbReference type="Proteomes" id="UP000031563">
    <property type="component" value="Unassembled WGS sequence"/>
</dbReference>
<evidence type="ECO:0000256" key="4">
    <source>
        <dbReference type="ARBA" id="ARBA00022801"/>
    </source>
</evidence>
<comment type="similarity">
    <text evidence="5">Belongs to the YicC/YloC family.</text>
</comment>
<evidence type="ECO:0000313" key="8">
    <source>
        <dbReference type="EMBL" id="KKB42302.1"/>
    </source>
</evidence>
<dbReference type="PANTHER" id="PTHR30636">
    <property type="entry name" value="UPF0701 PROTEIN YICC"/>
    <property type="match status" value="1"/>
</dbReference>
<dbReference type="PANTHER" id="PTHR30636:SF3">
    <property type="entry name" value="UPF0701 PROTEIN YICC"/>
    <property type="match status" value="1"/>
</dbReference>
<protein>
    <submittedName>
        <fullName evidence="8">Protein YicC</fullName>
    </submittedName>
</protein>
<dbReference type="EMBL" id="JWIR02000012">
    <property type="protein sequence ID" value="KKB42302.1"/>
    <property type="molecule type" value="Genomic_DNA"/>
</dbReference>
<accession>A0A0F5IAU3</accession>
<dbReference type="InterPro" id="IPR013551">
    <property type="entry name" value="YicC-like_C"/>
</dbReference>
<dbReference type="AlphaFoldDB" id="A0A0F5IAU3"/>
<sequence>MFSIAFYYVNKVCGWLMAVSMTGYGNSKLKSADLSVMVEMKSVNHRFSEFQIRMPRQLMKIEDKIRKKLASYIKRGRVEVFITIEGKGLVQRTLQPDWQLIDEFVHLVKEAAAKYSMPETVEWTEVLSRPDFIEVAEKEEENETINELILEAVGLAAEQLYAMRQAEGEELKKDLSLLLSEMEKGLSNVKALAPSVVEAYRERLERRMQELASSAVDKDRLEAEAAIFAEKSDIHEECVRLESHIQQFRRTLELDEPIGRKLDFLIQEMNREANTIGSKANDSKISSSVVELKTSLEKMKEQVQNIE</sequence>
<evidence type="ECO:0000259" key="6">
    <source>
        <dbReference type="Pfam" id="PF03755"/>
    </source>
</evidence>
<name>A0A0F5IAU3_BACTR</name>
<gene>
    <name evidence="8" type="ORF">QY95_00151</name>
</gene>
<dbReference type="Pfam" id="PF08340">
    <property type="entry name" value="YicC-like_C"/>
    <property type="match status" value="1"/>
</dbReference>
<keyword evidence="9" id="KW-1185">Reference proteome</keyword>
<evidence type="ECO:0000256" key="3">
    <source>
        <dbReference type="ARBA" id="ARBA00022759"/>
    </source>
</evidence>
<comment type="cofactor">
    <cofactor evidence="1">
        <name>a divalent metal cation</name>
        <dbReference type="ChEBI" id="CHEBI:60240"/>
    </cofactor>
</comment>
<feature type="domain" description="Endoribonuclease YicC-like C-terminal" evidence="7">
    <location>
        <begin position="189"/>
        <end position="307"/>
    </location>
</feature>
<evidence type="ECO:0000256" key="2">
    <source>
        <dbReference type="ARBA" id="ARBA00022722"/>
    </source>
</evidence>
<comment type="caution">
    <text evidence="8">The sequence shown here is derived from an EMBL/GenBank/DDBJ whole genome shotgun (WGS) entry which is preliminary data.</text>
</comment>
<dbReference type="NCBIfam" id="TIGR00255">
    <property type="entry name" value="YicC/YloC family endoribonuclease"/>
    <property type="match status" value="1"/>
</dbReference>